<proteinExistence type="predicted"/>
<reference evidence="2 3" key="1">
    <citation type="submission" date="2016-11" db="EMBL/GenBank/DDBJ databases">
        <title>Draft Genome Sequences of Nine Cyanobacterial Strains from Diverse Habitats.</title>
        <authorList>
            <person name="Zhu T."/>
            <person name="Hou S."/>
            <person name="Lu X."/>
            <person name="Hess W.R."/>
        </authorList>
    </citation>
    <scope>NUCLEOTIDE SEQUENCE [LARGE SCALE GENOMIC DNA]</scope>
    <source>
        <strain evidence="2 3">IAM M-71</strain>
    </source>
</reference>
<evidence type="ECO:0000313" key="3">
    <source>
        <dbReference type="Proteomes" id="UP000185860"/>
    </source>
</evidence>
<protein>
    <submittedName>
        <fullName evidence="2">Uncharacterized protein</fullName>
    </submittedName>
</protein>
<feature type="coiled-coil region" evidence="1">
    <location>
        <begin position="455"/>
        <end position="552"/>
    </location>
</feature>
<evidence type="ECO:0000256" key="1">
    <source>
        <dbReference type="SAM" id="Coils"/>
    </source>
</evidence>
<dbReference type="AlphaFoldDB" id="A0A1U7I6X5"/>
<gene>
    <name evidence="2" type="ORF">NIES2119_27265</name>
</gene>
<dbReference type="OrthoDB" id="559923at2"/>
<evidence type="ECO:0000313" key="2">
    <source>
        <dbReference type="EMBL" id="OKH32061.1"/>
    </source>
</evidence>
<dbReference type="Gene3D" id="1.10.287.1490">
    <property type="match status" value="1"/>
</dbReference>
<organism evidence="2 3">
    <name type="scientific">[Phormidium ambiguum] IAM M-71</name>
    <dbReference type="NCBI Taxonomy" id="454136"/>
    <lineage>
        <taxon>Bacteria</taxon>
        <taxon>Bacillati</taxon>
        <taxon>Cyanobacteriota</taxon>
        <taxon>Cyanophyceae</taxon>
        <taxon>Oscillatoriophycideae</taxon>
        <taxon>Aerosakkonematales</taxon>
        <taxon>Aerosakkonemataceae</taxon>
        <taxon>Floridanema</taxon>
    </lineage>
</organism>
<dbReference type="Proteomes" id="UP000185860">
    <property type="component" value="Unassembled WGS sequence"/>
</dbReference>
<accession>A0A1U7I6X5</accession>
<dbReference type="EMBL" id="MRCE01000043">
    <property type="protein sequence ID" value="OKH32061.1"/>
    <property type="molecule type" value="Genomic_DNA"/>
</dbReference>
<feature type="coiled-coil region" evidence="1">
    <location>
        <begin position="347"/>
        <end position="417"/>
    </location>
</feature>
<feature type="coiled-coil region" evidence="1">
    <location>
        <begin position="224"/>
        <end position="289"/>
    </location>
</feature>
<keyword evidence="1" id="KW-0175">Coiled coil</keyword>
<comment type="caution">
    <text evidence="2">The sequence shown here is derived from an EMBL/GenBank/DDBJ whole genome shotgun (WGS) entry which is preliminary data.</text>
</comment>
<sequence length="588" mass="68213">MLYLAEVLQKKSGPFGGNKTDLKLLACQRGESWSGISGEEVLPLSPEEGSKYGDGALVLVEVGGNRQVQRINPGRELVGILQNFSRLQEKYKTKEEEIEQWKESLTYQAHELNRREMEIQARQEELAQMEQEVERFEEQRQEINSSREEVERLKEEIDRNRSELEGAWAHLKGEQERVKELEAQYKPQAALDDQQARQIQEILERLSQTIASPEPIREQLGWAVEALNQEQAILDQHWQQLEQQRAAATALQERVDRQASNIQSRWDDFNKAQTEIDQAKEALKIQKNSLSLKQEYAQTLSIQLRNQDELYQQVQRLAAMSSEVKISQEIDLEALERMATGELQAVTQNLKLELDKAKRFVSDQEEELEFERQAIAELQQKLQQANDQERQNLKTELADEQDRYQMLEETLVGQRRTLREREEIFSQHVKVLRRRQGIADTEVIDGQKIDLGPVLSQIESARQQQAEELQKLEREIEQMRSSIGQAQAMVDAQIQQQENQRQELQTSDQNTQSQKVSLAESWGKVRLYEEVLQQIQDKINEVRQKLEAISGLLNHVQEIGDYQFHGIAEMRKIIYSLIPSELQQLAAS</sequence>
<name>A0A1U7I6X5_9CYAN</name>
<dbReference type="InterPro" id="IPR047813">
    <property type="entry name" value="HmpF"/>
</dbReference>
<dbReference type="STRING" id="454136.NIES2119_27265"/>
<dbReference type="NCBIfam" id="NF038350">
    <property type="entry name" value="taxis_HmpF"/>
    <property type="match status" value="1"/>
</dbReference>
<feature type="coiled-coil region" evidence="1">
    <location>
        <begin position="84"/>
        <end position="167"/>
    </location>
</feature>
<dbReference type="RefSeq" id="WP_073596642.1">
    <property type="nucleotide sequence ID" value="NZ_MRCE01000043.1"/>
</dbReference>